<comment type="caution">
    <text evidence="1">The sequence shown here is derived from an EMBL/GenBank/DDBJ whole genome shotgun (WGS) entry which is preliminary data.</text>
</comment>
<geneLocation type="mitochondrion" evidence="1"/>
<evidence type="ECO:0000313" key="1">
    <source>
        <dbReference type="EMBL" id="KUM45489.1"/>
    </source>
</evidence>
<accession>A0A101LUB0</accession>
<gene>
    <name evidence="1" type="ORF">ABT39_MTgene2591</name>
</gene>
<dbReference type="EMBL" id="LKAM01000018">
    <property type="protein sequence ID" value="KUM45489.1"/>
    <property type="molecule type" value="Genomic_DNA"/>
</dbReference>
<reference evidence="1" key="1">
    <citation type="journal article" date="2015" name="Genome Biol. Evol.">
        <title>Organellar Genomes of White Spruce (Picea glauca): Assembly and Annotation.</title>
        <authorList>
            <person name="Jackman S.D."/>
            <person name="Warren R.L."/>
            <person name="Gibb E.A."/>
            <person name="Vandervalk B.P."/>
            <person name="Mohamadi H."/>
            <person name="Chu J."/>
            <person name="Raymond A."/>
            <person name="Pleasance S."/>
            <person name="Coope R."/>
            <person name="Wildung M.R."/>
            <person name="Ritland C.E."/>
            <person name="Bousquet J."/>
            <person name="Jones S.J."/>
            <person name="Bohlmann J."/>
            <person name="Birol I."/>
        </authorList>
    </citation>
    <scope>NUCLEOTIDE SEQUENCE [LARGE SCALE GENOMIC DNA]</scope>
    <source>
        <tissue evidence="1">Flushing bud</tissue>
    </source>
</reference>
<sequence length="64" mass="7153">MVPILIWGPLVTIPVQLKTKDVALRTSSPISEAGQSSRAASAAKPIFHMHHTDKWIMKEIYIEL</sequence>
<dbReference type="AlphaFoldDB" id="A0A101LUB0"/>
<proteinExistence type="predicted"/>
<protein>
    <submittedName>
        <fullName evidence="1">Uncharacterized protein</fullName>
    </submittedName>
</protein>
<name>A0A101LUB0_PICGL</name>
<organism evidence="1">
    <name type="scientific">Picea glauca</name>
    <name type="common">White spruce</name>
    <name type="synonym">Pinus glauca</name>
    <dbReference type="NCBI Taxonomy" id="3330"/>
    <lineage>
        <taxon>Eukaryota</taxon>
        <taxon>Viridiplantae</taxon>
        <taxon>Streptophyta</taxon>
        <taxon>Embryophyta</taxon>
        <taxon>Tracheophyta</taxon>
        <taxon>Spermatophyta</taxon>
        <taxon>Pinopsida</taxon>
        <taxon>Pinidae</taxon>
        <taxon>Conifers I</taxon>
        <taxon>Pinales</taxon>
        <taxon>Pinaceae</taxon>
        <taxon>Picea</taxon>
    </lineage>
</organism>
<keyword evidence="1" id="KW-0496">Mitochondrion</keyword>